<comment type="caution">
    <text evidence="1">The sequence shown here is derived from an EMBL/GenBank/DDBJ whole genome shotgun (WGS) entry which is preliminary data.</text>
</comment>
<dbReference type="Gene3D" id="1.10.287.110">
    <property type="entry name" value="DnaJ domain"/>
    <property type="match status" value="1"/>
</dbReference>
<dbReference type="OrthoDB" id="3831452at2"/>
<organism evidence="1 2">
    <name type="scientific">Tsukamurella conjunctivitidis</name>
    <dbReference type="NCBI Taxonomy" id="2592068"/>
    <lineage>
        <taxon>Bacteria</taxon>
        <taxon>Bacillati</taxon>
        <taxon>Actinomycetota</taxon>
        <taxon>Actinomycetes</taxon>
        <taxon>Mycobacteriales</taxon>
        <taxon>Tsukamurellaceae</taxon>
        <taxon>Tsukamurella</taxon>
    </lineage>
</organism>
<accession>A0A5C5S505</accession>
<keyword evidence="2" id="KW-1185">Reference proteome</keyword>
<name>A0A5C5S505_9ACTN</name>
<evidence type="ECO:0000313" key="1">
    <source>
        <dbReference type="EMBL" id="TWS30309.1"/>
    </source>
</evidence>
<evidence type="ECO:0000313" key="2">
    <source>
        <dbReference type="Proteomes" id="UP000319375"/>
    </source>
</evidence>
<gene>
    <name evidence="1" type="ORF">FK530_06915</name>
</gene>
<proteinExistence type="predicted"/>
<dbReference type="AlphaFoldDB" id="A0A5C5S505"/>
<reference evidence="1 2" key="1">
    <citation type="submission" date="2019-06" db="EMBL/GenBank/DDBJ databases">
        <title>Tsukamurella conjunctivitidis sp. nov., Tsukamurella assacharolytica sp. nov. and Tsukamurella sputae sp. nov. isolated from patients with conjunctivitis, bacteraemia (lymphoma) and respiratory infection (sputum) in Hong Kong.</title>
        <authorList>
            <person name="Teng J.L.L."/>
            <person name="Lee H.H."/>
            <person name="Fong J.Y.H."/>
            <person name="Fok K.M.N."/>
            <person name="Lau S.K.P."/>
            <person name="Woo P.C.Y."/>
        </authorList>
    </citation>
    <scope>NUCLEOTIDE SEQUENCE [LARGE SCALE GENOMIC DNA]</scope>
    <source>
        <strain evidence="1 2">HKU72</strain>
    </source>
</reference>
<sequence length="122" mass="13558">MILNVESTKGALSFPCDRFTRWQDNLRAIALGLEGLRRLDRYGITAGSQQYTGWRQLDSGPAPSSTADAEAVLMQFGEGLREGDSWRDVYRRAAKATHPDRGGRREDFERVQAAAERLGVAS</sequence>
<dbReference type="SUPFAM" id="SSF46565">
    <property type="entry name" value="Chaperone J-domain"/>
    <property type="match status" value="1"/>
</dbReference>
<dbReference type="Proteomes" id="UP000319375">
    <property type="component" value="Unassembled WGS sequence"/>
</dbReference>
<dbReference type="InterPro" id="IPR036869">
    <property type="entry name" value="J_dom_sf"/>
</dbReference>
<protein>
    <submittedName>
        <fullName evidence="1">Molecular chaperone DnaJ</fullName>
    </submittedName>
</protein>
<dbReference type="EMBL" id="VIGX01000002">
    <property type="protein sequence ID" value="TWS30309.1"/>
    <property type="molecule type" value="Genomic_DNA"/>
</dbReference>